<keyword evidence="5" id="KW-0808">Transferase</keyword>
<feature type="repeat" description="TPR" evidence="3">
    <location>
        <begin position="93"/>
        <end position="126"/>
    </location>
</feature>
<organism evidence="5 6">
    <name type="scientific">Congregibacter litoralis KT71</name>
    <dbReference type="NCBI Taxonomy" id="314285"/>
    <lineage>
        <taxon>Bacteria</taxon>
        <taxon>Pseudomonadati</taxon>
        <taxon>Pseudomonadota</taxon>
        <taxon>Gammaproteobacteria</taxon>
        <taxon>Cellvibrionales</taxon>
        <taxon>Halieaceae</taxon>
        <taxon>Congregibacter</taxon>
    </lineage>
</organism>
<reference evidence="5 6" key="1">
    <citation type="journal article" date="2007" name="Proc. Natl. Acad. Sci. U.S.A.">
        <title>Characterization of a marine gammaproteobacterium capable of aerobic anoxygenic photosynthesis.</title>
        <authorList>
            <person name="Fuchs B.M."/>
            <person name="Spring S."/>
            <person name="Teeling H."/>
            <person name="Quast C."/>
            <person name="Wulf J."/>
            <person name="Schattenhofer M."/>
            <person name="Yan S."/>
            <person name="Ferriera S."/>
            <person name="Johnson J."/>
            <person name="Glockner F.O."/>
            <person name="Amann R."/>
        </authorList>
    </citation>
    <scope>NUCLEOTIDE SEQUENCE [LARGE SCALE GENOMIC DNA]</scope>
    <source>
        <strain evidence="5">KT71</strain>
    </source>
</reference>
<protein>
    <submittedName>
        <fullName evidence="5">Putative methyltransferase (Contains TPR repeat protein)</fullName>
    </submittedName>
</protein>
<feature type="repeat" description="TPR" evidence="3">
    <location>
        <begin position="127"/>
        <end position="160"/>
    </location>
</feature>
<name>A4A7M4_9GAMM</name>
<dbReference type="SUPFAM" id="SSF53335">
    <property type="entry name" value="S-adenosyl-L-methionine-dependent methyltransferases"/>
    <property type="match status" value="1"/>
</dbReference>
<dbReference type="eggNOG" id="COG0457">
    <property type="taxonomic scope" value="Bacteria"/>
</dbReference>
<proteinExistence type="predicted"/>
<feature type="repeat" description="TPR" evidence="3">
    <location>
        <begin position="161"/>
        <end position="194"/>
    </location>
</feature>
<dbReference type="GO" id="GO:0032259">
    <property type="term" value="P:methylation"/>
    <property type="evidence" value="ECO:0007669"/>
    <property type="project" value="UniProtKB-KW"/>
</dbReference>
<evidence type="ECO:0000313" key="5">
    <source>
        <dbReference type="EMBL" id="EAQ98293.2"/>
    </source>
</evidence>
<dbReference type="PROSITE" id="PS50005">
    <property type="entry name" value="TPR"/>
    <property type="match status" value="6"/>
</dbReference>
<dbReference type="OrthoDB" id="21342at2"/>
<dbReference type="InterPro" id="IPR011990">
    <property type="entry name" value="TPR-like_helical_dom_sf"/>
</dbReference>
<feature type="repeat" description="TPR" evidence="3">
    <location>
        <begin position="229"/>
        <end position="262"/>
    </location>
</feature>
<keyword evidence="5" id="KW-0489">Methyltransferase</keyword>
<dbReference type="InterPro" id="IPR029063">
    <property type="entry name" value="SAM-dependent_MTases_sf"/>
</dbReference>
<gene>
    <name evidence="5" type="ORF">KT71_03562</name>
</gene>
<dbReference type="PROSITE" id="PS50293">
    <property type="entry name" value="TPR_REGION"/>
    <property type="match status" value="2"/>
</dbReference>
<dbReference type="Gene3D" id="3.40.50.150">
    <property type="entry name" value="Vaccinia Virus protein VP39"/>
    <property type="match status" value="1"/>
</dbReference>
<evidence type="ECO:0000259" key="4">
    <source>
        <dbReference type="Pfam" id="PF13649"/>
    </source>
</evidence>
<dbReference type="InterPro" id="IPR019734">
    <property type="entry name" value="TPR_rpt"/>
</dbReference>
<dbReference type="AlphaFoldDB" id="A4A7M4"/>
<keyword evidence="2 3" id="KW-0802">TPR repeat</keyword>
<evidence type="ECO:0000256" key="1">
    <source>
        <dbReference type="ARBA" id="ARBA00022737"/>
    </source>
</evidence>
<dbReference type="InterPro" id="IPR051685">
    <property type="entry name" value="Ycf3/AcsC/BcsC/TPR_MFPF"/>
</dbReference>
<dbReference type="SMART" id="SM00028">
    <property type="entry name" value="TPR"/>
    <property type="match status" value="7"/>
</dbReference>
<evidence type="ECO:0000256" key="2">
    <source>
        <dbReference type="ARBA" id="ARBA00022803"/>
    </source>
</evidence>
<dbReference type="Pfam" id="PF13649">
    <property type="entry name" value="Methyltransf_25"/>
    <property type="match status" value="1"/>
</dbReference>
<keyword evidence="6" id="KW-1185">Reference proteome</keyword>
<dbReference type="SUPFAM" id="SSF48452">
    <property type="entry name" value="TPR-like"/>
    <property type="match status" value="2"/>
</dbReference>
<dbReference type="Pfam" id="PF13432">
    <property type="entry name" value="TPR_16"/>
    <property type="match status" value="2"/>
</dbReference>
<dbReference type="GO" id="GO:0008168">
    <property type="term" value="F:methyltransferase activity"/>
    <property type="evidence" value="ECO:0007669"/>
    <property type="project" value="UniProtKB-KW"/>
</dbReference>
<dbReference type="EMBL" id="AAOA02000002">
    <property type="protein sequence ID" value="EAQ98293.2"/>
    <property type="molecule type" value="Genomic_DNA"/>
</dbReference>
<evidence type="ECO:0000256" key="3">
    <source>
        <dbReference type="PROSITE-ProRule" id="PRU00339"/>
    </source>
</evidence>
<dbReference type="Pfam" id="PF13174">
    <property type="entry name" value="TPR_6"/>
    <property type="match status" value="1"/>
</dbReference>
<dbReference type="Pfam" id="PF00515">
    <property type="entry name" value="TPR_1"/>
    <property type="match status" value="1"/>
</dbReference>
<dbReference type="InterPro" id="IPR041698">
    <property type="entry name" value="Methyltransf_25"/>
</dbReference>
<dbReference type="Gene3D" id="1.25.40.10">
    <property type="entry name" value="Tetratricopeptide repeat domain"/>
    <property type="match status" value="1"/>
</dbReference>
<keyword evidence="1" id="KW-0677">Repeat</keyword>
<dbReference type="PANTHER" id="PTHR44943:SF8">
    <property type="entry name" value="TPR REPEAT-CONTAINING PROTEIN MJ0263"/>
    <property type="match status" value="1"/>
</dbReference>
<dbReference type="RefSeq" id="WP_023659824.1">
    <property type="nucleotide sequence ID" value="NZ_CM002299.1"/>
</dbReference>
<comment type="caution">
    <text evidence="5">The sequence shown here is derived from an EMBL/GenBank/DDBJ whole genome shotgun (WGS) entry which is preliminary data.</text>
</comment>
<dbReference type="STRING" id="314285.KT71_03562"/>
<dbReference type="eggNOG" id="COG4976">
    <property type="taxonomic scope" value="Bacteria"/>
</dbReference>
<feature type="domain" description="Methyltransferase" evidence="4">
    <location>
        <begin position="364"/>
        <end position="451"/>
    </location>
</feature>
<dbReference type="Proteomes" id="UP000019205">
    <property type="component" value="Chromosome"/>
</dbReference>
<feature type="repeat" description="TPR" evidence="3">
    <location>
        <begin position="263"/>
        <end position="296"/>
    </location>
</feature>
<feature type="repeat" description="TPR" evidence="3">
    <location>
        <begin position="195"/>
        <end position="228"/>
    </location>
</feature>
<dbReference type="CDD" id="cd02440">
    <property type="entry name" value="AdoMet_MTases"/>
    <property type="match status" value="1"/>
</dbReference>
<accession>A4A7M4</accession>
<evidence type="ECO:0000313" key="6">
    <source>
        <dbReference type="Proteomes" id="UP000019205"/>
    </source>
</evidence>
<reference evidence="5 6" key="2">
    <citation type="journal article" date="2009" name="PLoS ONE">
        <title>The photosynthetic apparatus and its regulation in the aerobic gammaproteobacterium Congregibacter litoralis gen. nov., sp. nov.</title>
        <authorList>
            <person name="Spring S."/>
            <person name="Lunsdorf H."/>
            <person name="Fuchs B.M."/>
            <person name="Tindall B.J."/>
        </authorList>
    </citation>
    <scope>NUCLEOTIDE SEQUENCE [LARGE SCALE GENOMIC DNA]</scope>
    <source>
        <strain evidence="5">KT71</strain>
    </source>
</reference>
<dbReference type="HOGENOM" id="CLU_034833_1_0_6"/>
<dbReference type="PANTHER" id="PTHR44943">
    <property type="entry name" value="CELLULOSE SYNTHASE OPERON PROTEIN C"/>
    <property type="match status" value="1"/>
</dbReference>
<sequence>MARQMTSSEAMSQAAAQEKAGNIDEAKRLYAQVLNVEPGNKKAKKSLKALRGNSKAPLTAADFERVAQLISVGKLDAARADINKLCRLHPEQPALHNLRGVVLSRLSEPEHALEAYKAALSLEPAFSEALNNLATVYTDLGQYKEALGCYQELVNRGEADAEVYANLARALRGAGQQENALEALRRALKINPLYTDAFNDIGNLLNDMGKHEEAIKAYESALNIEPRHRKALLNLALSYSSMGKPQLAIALYQELIEMQPEDRRTLSGIANALLALGRDKDAIQYLERLLRLNPEDRPTKHLLAAVTGDNLTRGDTAYAREVFQGYAANFEKHLTESLEYLVPQKIPTILEELDGENAWYQHAIDLGCGTGLVGLQVRAHCDHLTGVDIAPAMLDKAKEKAVYDHLVAGDISEVLRDSDTRYDLIVCGDVLVYVGALEEVFKSVALHSNPGMRFILSTEKWDGEGVKLRKSGRFAHSSEYVQRCGEDAGLKLIHQEEANLRKERGKWMQGEFFVFTR</sequence>
<dbReference type="Pfam" id="PF13424">
    <property type="entry name" value="TPR_12"/>
    <property type="match status" value="1"/>
</dbReference>